<keyword evidence="4" id="KW-1185">Reference proteome</keyword>
<proteinExistence type="predicted"/>
<gene>
    <name evidence="3" type="ORF">HGQ17_14320</name>
</gene>
<dbReference type="PROSITE" id="PS51257">
    <property type="entry name" value="PROKAR_LIPOPROTEIN"/>
    <property type="match status" value="1"/>
</dbReference>
<sequence>MATKNRFWWGTAVLSVSALMLTACGDDGDNGDDDANGDDTAAEETTEETTEDEEADEDEADVVEDDADEDAEEPVEEEEDAAEDEGGDGPFAGDVLSEEEISELLLTEDEFPVEFEDFMAEESLSEAMSMPDEGLINDCEEYAEYFQNPAAFEDSHTDVEVTGAANMGMYGDQADPSVLQVAIMSYSDPAAASDFDLIQECEGETFTNEEAGMSIDMTFEYLTYEDWEGLSMVMSMEGMEQAIDILVYEDGNTEIMALTMGEGSEYLEELADLQLDKYESAS</sequence>
<dbReference type="Proteomes" id="UP000523139">
    <property type="component" value="Unassembled WGS sequence"/>
</dbReference>
<reference evidence="3 4" key="1">
    <citation type="submission" date="2020-04" db="EMBL/GenBank/DDBJ databases">
        <title>Nesterenkonia sp. nov., isolated from marine sediment.</title>
        <authorList>
            <person name="Zhang G."/>
        </authorList>
    </citation>
    <scope>NUCLEOTIDE SEQUENCE [LARGE SCALE GENOMIC DNA]</scope>
    <source>
        <strain evidence="3 4">MY13</strain>
    </source>
</reference>
<feature type="signal peptide" evidence="2">
    <location>
        <begin position="1"/>
        <end position="25"/>
    </location>
</feature>
<name>A0A7X8YFB7_9MICC</name>
<feature type="chain" id="PRO_5031408051" evidence="2">
    <location>
        <begin position="26"/>
        <end position="282"/>
    </location>
</feature>
<keyword evidence="2" id="KW-0732">Signal</keyword>
<dbReference type="EMBL" id="JABAHY010000025">
    <property type="protein sequence ID" value="NLS11152.1"/>
    <property type="molecule type" value="Genomic_DNA"/>
</dbReference>
<evidence type="ECO:0000256" key="1">
    <source>
        <dbReference type="SAM" id="MobiDB-lite"/>
    </source>
</evidence>
<comment type="caution">
    <text evidence="3">The sequence shown here is derived from an EMBL/GenBank/DDBJ whole genome shotgun (WGS) entry which is preliminary data.</text>
</comment>
<accession>A0A7X8YFB7</accession>
<organism evidence="3 4">
    <name type="scientific">Nesterenkonia sedimenti</name>
    <dbReference type="NCBI Taxonomy" id="1463632"/>
    <lineage>
        <taxon>Bacteria</taxon>
        <taxon>Bacillati</taxon>
        <taxon>Actinomycetota</taxon>
        <taxon>Actinomycetes</taxon>
        <taxon>Micrococcales</taxon>
        <taxon>Micrococcaceae</taxon>
        <taxon>Nesterenkonia</taxon>
    </lineage>
</organism>
<evidence type="ECO:0000313" key="3">
    <source>
        <dbReference type="EMBL" id="NLS11152.1"/>
    </source>
</evidence>
<evidence type="ECO:0000313" key="4">
    <source>
        <dbReference type="Proteomes" id="UP000523139"/>
    </source>
</evidence>
<feature type="compositionally biased region" description="Acidic residues" evidence="1">
    <location>
        <begin position="26"/>
        <end position="87"/>
    </location>
</feature>
<protein>
    <submittedName>
        <fullName evidence="3">Uncharacterized protein</fullName>
    </submittedName>
</protein>
<dbReference type="AlphaFoldDB" id="A0A7X8YFB7"/>
<feature type="region of interest" description="Disordered" evidence="1">
    <location>
        <begin position="23"/>
        <end position="94"/>
    </location>
</feature>
<dbReference type="RefSeq" id="WP_168888637.1">
    <property type="nucleotide sequence ID" value="NZ_JABAHY010000025.1"/>
</dbReference>
<evidence type="ECO:0000256" key="2">
    <source>
        <dbReference type="SAM" id="SignalP"/>
    </source>
</evidence>